<reference evidence="2" key="1">
    <citation type="submission" date="2015-07" db="EMBL/GenBank/DDBJ databases">
        <title>Characterization of a new anther-specific gene CaMF4 in Capsicum annuum.</title>
        <authorList>
            <person name="Chen C."/>
            <person name="Hao X."/>
            <person name="Lei J."/>
        </authorList>
    </citation>
    <scope>NUCLEOTIDE SEQUENCE</scope>
</reference>
<feature type="region of interest" description="Disordered" evidence="1">
    <location>
        <begin position="1"/>
        <end position="109"/>
    </location>
</feature>
<feature type="compositionally biased region" description="Basic and acidic residues" evidence="1">
    <location>
        <begin position="77"/>
        <end position="109"/>
    </location>
</feature>
<feature type="compositionally biased region" description="Low complexity" evidence="1">
    <location>
        <begin position="67"/>
        <end position="76"/>
    </location>
</feature>
<proteinExistence type="predicted"/>
<gene>
    <name evidence="2" type="primary">MF4</name>
</gene>
<name>A0A0U2Q299_CAPAN</name>
<dbReference type="EMBL" id="KT279875">
    <property type="protein sequence ID" value="ALS87702.1"/>
    <property type="molecule type" value="Genomic_DNA"/>
</dbReference>
<evidence type="ECO:0000313" key="2">
    <source>
        <dbReference type="EMBL" id="ALS87702.1"/>
    </source>
</evidence>
<sequence length="109" mass="11533">MGACASKPKDFDKELAPAPEPATPKKTEQETPVPASQEKKDGEEAKKEEPSVDVSAPASEAPKIDEVTAATAPAAAEEVKPAKEEEKKTEEVKPEEKKVAEEAPKPAAQ</sequence>
<protein>
    <submittedName>
        <fullName evidence="2">Putative serine/threonine-protein kinase</fullName>
    </submittedName>
</protein>
<keyword evidence="2" id="KW-0418">Kinase</keyword>
<dbReference type="AlphaFoldDB" id="A0A0U2Q299"/>
<feature type="compositionally biased region" description="Basic and acidic residues" evidence="1">
    <location>
        <begin position="37"/>
        <end position="50"/>
    </location>
</feature>
<accession>A0A0U2Q299</accession>
<dbReference type="GO" id="GO:0016301">
    <property type="term" value="F:kinase activity"/>
    <property type="evidence" value="ECO:0007669"/>
    <property type="project" value="UniProtKB-KW"/>
</dbReference>
<organism evidence="2">
    <name type="scientific">Capsicum annuum</name>
    <name type="common">Capsicum pepper</name>
    <dbReference type="NCBI Taxonomy" id="4072"/>
    <lineage>
        <taxon>Eukaryota</taxon>
        <taxon>Viridiplantae</taxon>
        <taxon>Streptophyta</taxon>
        <taxon>Embryophyta</taxon>
        <taxon>Tracheophyta</taxon>
        <taxon>Spermatophyta</taxon>
        <taxon>Magnoliopsida</taxon>
        <taxon>eudicotyledons</taxon>
        <taxon>Gunneridae</taxon>
        <taxon>Pentapetalae</taxon>
        <taxon>asterids</taxon>
        <taxon>lamiids</taxon>
        <taxon>Solanales</taxon>
        <taxon>Solanaceae</taxon>
        <taxon>Solanoideae</taxon>
        <taxon>Capsiceae</taxon>
        <taxon>Capsicum</taxon>
    </lineage>
</organism>
<keyword evidence="2" id="KW-0808">Transferase</keyword>
<evidence type="ECO:0000256" key="1">
    <source>
        <dbReference type="SAM" id="MobiDB-lite"/>
    </source>
</evidence>